<keyword evidence="2" id="KW-0040">ANK repeat</keyword>
<comment type="caution">
    <text evidence="4">The sequence shown here is derived from an EMBL/GenBank/DDBJ whole genome shotgun (WGS) entry which is preliminary data.</text>
</comment>
<dbReference type="EMBL" id="JAUEPN010000009">
    <property type="protein sequence ID" value="KAK3291461.1"/>
    <property type="molecule type" value="Genomic_DNA"/>
</dbReference>
<dbReference type="Pfam" id="PF24883">
    <property type="entry name" value="NPHP3_N"/>
    <property type="match status" value="1"/>
</dbReference>
<gene>
    <name evidence="4" type="ORF">B0H64DRAFT_409076</name>
</gene>
<dbReference type="InterPro" id="IPR056884">
    <property type="entry name" value="NPHP3-like_N"/>
</dbReference>
<dbReference type="PANTHER" id="PTHR10039:SF16">
    <property type="entry name" value="GPI INOSITOL-DEACYLASE"/>
    <property type="match status" value="1"/>
</dbReference>
<dbReference type="SUPFAM" id="SSF48403">
    <property type="entry name" value="Ankyrin repeat"/>
    <property type="match status" value="1"/>
</dbReference>
<dbReference type="InterPro" id="IPR027417">
    <property type="entry name" value="P-loop_NTPase"/>
</dbReference>
<keyword evidence="5" id="KW-1185">Reference proteome</keyword>
<dbReference type="PROSITE" id="PS50297">
    <property type="entry name" value="ANK_REP_REGION"/>
    <property type="match status" value="1"/>
</dbReference>
<keyword evidence="1" id="KW-0677">Repeat</keyword>
<dbReference type="RefSeq" id="XP_062654975.1">
    <property type="nucleotide sequence ID" value="XM_062804692.1"/>
</dbReference>
<dbReference type="SUPFAM" id="SSF52540">
    <property type="entry name" value="P-loop containing nucleoside triphosphate hydrolases"/>
    <property type="match status" value="1"/>
</dbReference>
<protein>
    <recommendedName>
        <fullName evidence="3">Nephrocystin 3-like N-terminal domain-containing protein</fullName>
    </recommendedName>
</protein>
<dbReference type="InterPro" id="IPR036770">
    <property type="entry name" value="Ankyrin_rpt-contain_sf"/>
</dbReference>
<dbReference type="Gene3D" id="3.40.50.300">
    <property type="entry name" value="P-loop containing nucleotide triphosphate hydrolases"/>
    <property type="match status" value="1"/>
</dbReference>
<evidence type="ECO:0000256" key="1">
    <source>
        <dbReference type="ARBA" id="ARBA00022737"/>
    </source>
</evidence>
<organism evidence="4 5">
    <name type="scientific">Chaetomium fimeti</name>
    <dbReference type="NCBI Taxonomy" id="1854472"/>
    <lineage>
        <taxon>Eukaryota</taxon>
        <taxon>Fungi</taxon>
        <taxon>Dikarya</taxon>
        <taxon>Ascomycota</taxon>
        <taxon>Pezizomycotina</taxon>
        <taxon>Sordariomycetes</taxon>
        <taxon>Sordariomycetidae</taxon>
        <taxon>Sordariales</taxon>
        <taxon>Chaetomiaceae</taxon>
        <taxon>Chaetomium</taxon>
    </lineage>
</organism>
<accession>A0AAE0H7U4</accession>
<evidence type="ECO:0000313" key="5">
    <source>
        <dbReference type="Proteomes" id="UP001278766"/>
    </source>
</evidence>
<sequence length="906" mass="100824">MAEGFAFAASVVAFIQLADRVGQLSKTFIDAMKGEPGPLKAVQAEMSAMTTLLNELHNQYDASDPRISVAIEKATDQPIKTCHDSVQMLEMELSKLSISPAHTNTRPSKRQRIKQSVKWATGGETRVNKIIDDLAAQKATLSLALQSSLSRDVSEVKDFLTDSQRHDIVNWLQRTNPCDIHNRSVNLYEPHTGNWVFRSTEWSDFICGHSRSLWIHGIPGAGKTILCSNIVEHLRQLQDRRTGWVYYYCYFGRNQDDTEPLLRWIIVQLCQQARYVPKKLSAAYQSGHQLGIDDLLSILEAVLEAFDTAFVTIDALDESMPYTNLLACLNVIMTEPRFEKLRLLMTSRQYLDIEQSIKPHAVSFPMLNRYVEEDLRIYITSQLQSHSKFRAWPAALIEEVNTALVRGAKGMFRWAVCQVDILGRLKSQSDVRKALTELPETLDETYERILLAIPREYRDFARTALAILAAQSELGNRTMTAEVLLAMVLRSLDVGTDHLYDIYDIREFCGCLVTFVPAIIPSFQPNPAYFASFNPYGPNRQPLYVGNGTESATHVVMAHYTVKEFLYAERTAQKSENHVASFALQEEVVIRRWADLVMEVALSARPSDRPISDNSMEDYCVAAGHTVIKTWEDFITNNGKLVSHSLDFLNAAAPHRSRVSPGGILKIKWYSPPSNPRIATLAECCAQGLWLLAGAALKDLTAQQIIETSVVIGHDKKRSHPTRPKMVGMSVPLLFASLALESYLHRDDRHDGRPQEVATLLSTVVGWESLLLAATVEHNHASPSGSFLEWLILQGPDLDACPCRLTALQAAVQLRDYEAVKLLLDSGADANTVGAASGYSMAGTGLDESVACDSPVRILKTGPCAFRAEVAQRVGRESRRGGTTRGKLEALLLDAGARDFTTMEVG</sequence>
<reference evidence="4" key="1">
    <citation type="journal article" date="2023" name="Mol. Phylogenet. Evol.">
        <title>Genome-scale phylogeny and comparative genomics of the fungal order Sordariales.</title>
        <authorList>
            <person name="Hensen N."/>
            <person name="Bonometti L."/>
            <person name="Westerberg I."/>
            <person name="Brannstrom I.O."/>
            <person name="Guillou S."/>
            <person name="Cros-Aarteil S."/>
            <person name="Calhoun S."/>
            <person name="Haridas S."/>
            <person name="Kuo A."/>
            <person name="Mondo S."/>
            <person name="Pangilinan J."/>
            <person name="Riley R."/>
            <person name="LaButti K."/>
            <person name="Andreopoulos B."/>
            <person name="Lipzen A."/>
            <person name="Chen C."/>
            <person name="Yan M."/>
            <person name="Daum C."/>
            <person name="Ng V."/>
            <person name="Clum A."/>
            <person name="Steindorff A."/>
            <person name="Ohm R.A."/>
            <person name="Martin F."/>
            <person name="Silar P."/>
            <person name="Natvig D.O."/>
            <person name="Lalanne C."/>
            <person name="Gautier V."/>
            <person name="Ament-Velasquez S.L."/>
            <person name="Kruys A."/>
            <person name="Hutchinson M.I."/>
            <person name="Powell A.J."/>
            <person name="Barry K."/>
            <person name="Miller A.N."/>
            <person name="Grigoriev I.V."/>
            <person name="Debuchy R."/>
            <person name="Gladieux P."/>
            <person name="Hiltunen Thoren M."/>
            <person name="Johannesson H."/>
        </authorList>
    </citation>
    <scope>NUCLEOTIDE SEQUENCE</scope>
    <source>
        <strain evidence="4">CBS 168.71</strain>
    </source>
</reference>
<feature type="repeat" description="ANK" evidence="2">
    <location>
        <begin position="803"/>
        <end position="835"/>
    </location>
</feature>
<name>A0AAE0H7U4_9PEZI</name>
<dbReference type="Gene3D" id="1.25.40.20">
    <property type="entry name" value="Ankyrin repeat-containing domain"/>
    <property type="match status" value="1"/>
</dbReference>
<reference evidence="4" key="2">
    <citation type="submission" date="2023-06" db="EMBL/GenBank/DDBJ databases">
        <authorList>
            <consortium name="Lawrence Berkeley National Laboratory"/>
            <person name="Haridas S."/>
            <person name="Hensen N."/>
            <person name="Bonometti L."/>
            <person name="Westerberg I."/>
            <person name="Brannstrom I.O."/>
            <person name="Guillou S."/>
            <person name="Cros-Aarteil S."/>
            <person name="Calhoun S."/>
            <person name="Kuo A."/>
            <person name="Mondo S."/>
            <person name="Pangilinan J."/>
            <person name="Riley R."/>
            <person name="Labutti K."/>
            <person name="Andreopoulos B."/>
            <person name="Lipzen A."/>
            <person name="Chen C."/>
            <person name="Yanf M."/>
            <person name="Daum C."/>
            <person name="Ng V."/>
            <person name="Clum A."/>
            <person name="Steindorff A."/>
            <person name="Ohm R."/>
            <person name="Martin F."/>
            <person name="Silar P."/>
            <person name="Natvig D."/>
            <person name="Lalanne C."/>
            <person name="Gautier V."/>
            <person name="Ament-Velasquez S.L."/>
            <person name="Kruys A."/>
            <person name="Hutchinson M.I."/>
            <person name="Powell A.J."/>
            <person name="Barry K."/>
            <person name="Miller A.N."/>
            <person name="Grigoriev I.V."/>
            <person name="Debuchy R."/>
            <person name="Gladieux P."/>
            <person name="Thoren M.H."/>
            <person name="Johannesson H."/>
        </authorList>
    </citation>
    <scope>NUCLEOTIDE SEQUENCE</scope>
    <source>
        <strain evidence="4">CBS 168.71</strain>
    </source>
</reference>
<evidence type="ECO:0000256" key="2">
    <source>
        <dbReference type="PROSITE-ProRule" id="PRU00023"/>
    </source>
</evidence>
<dbReference type="GeneID" id="87841640"/>
<dbReference type="PANTHER" id="PTHR10039">
    <property type="entry name" value="AMELOGENIN"/>
    <property type="match status" value="1"/>
</dbReference>
<evidence type="ECO:0000313" key="4">
    <source>
        <dbReference type="EMBL" id="KAK3291461.1"/>
    </source>
</evidence>
<proteinExistence type="predicted"/>
<dbReference type="PROSITE" id="PS50088">
    <property type="entry name" value="ANK_REPEAT"/>
    <property type="match status" value="1"/>
</dbReference>
<dbReference type="InterPro" id="IPR002110">
    <property type="entry name" value="Ankyrin_rpt"/>
</dbReference>
<evidence type="ECO:0000259" key="3">
    <source>
        <dbReference type="Pfam" id="PF24883"/>
    </source>
</evidence>
<dbReference type="Proteomes" id="UP001278766">
    <property type="component" value="Unassembled WGS sequence"/>
</dbReference>
<dbReference type="AlphaFoldDB" id="A0AAE0H7U4"/>
<feature type="domain" description="Nephrocystin 3-like N-terminal" evidence="3">
    <location>
        <begin position="192"/>
        <end position="348"/>
    </location>
</feature>